<proteinExistence type="predicted"/>
<name>A0A9Q9Y8S0_CYPCA</name>
<dbReference type="AlphaFoldDB" id="A0A9Q9Y8S0"/>
<dbReference type="GO" id="GO:1900449">
    <property type="term" value="P:regulation of glutamate receptor signaling pathway"/>
    <property type="evidence" value="ECO:0007669"/>
    <property type="project" value="InterPro"/>
</dbReference>
<evidence type="ECO:0000313" key="2">
    <source>
        <dbReference type="RefSeq" id="XP_042615320.1"/>
    </source>
</evidence>
<feature type="compositionally biased region" description="Low complexity" evidence="1">
    <location>
        <begin position="20"/>
        <end position="80"/>
    </location>
</feature>
<feature type="compositionally biased region" description="Polar residues" evidence="1">
    <location>
        <begin position="1"/>
        <end position="18"/>
    </location>
</feature>
<dbReference type="PANTHER" id="PTHR46902">
    <property type="entry name" value="DOMON DOMAIN-CONTAINING PROTEIN FRRS1L"/>
    <property type="match status" value="1"/>
</dbReference>
<dbReference type="GeneID" id="109076803"/>
<reference evidence="2" key="1">
    <citation type="submission" date="2025-08" db="UniProtKB">
        <authorList>
            <consortium name="RefSeq"/>
        </authorList>
    </citation>
    <scope>IDENTIFICATION</scope>
    <source>
        <tissue evidence="2">Muscle</tissue>
    </source>
</reference>
<gene>
    <name evidence="2" type="primary">LOC109076803</name>
</gene>
<dbReference type="Proteomes" id="UP001155660">
    <property type="component" value="Chromosome A7"/>
</dbReference>
<dbReference type="OrthoDB" id="8901859at2759"/>
<dbReference type="InterPro" id="IPR042789">
    <property type="entry name" value="FRRS1L"/>
</dbReference>
<dbReference type="GO" id="GO:0099072">
    <property type="term" value="P:regulation of postsynaptic membrane neurotransmitter receptor levels"/>
    <property type="evidence" value="ECO:0007669"/>
    <property type="project" value="TreeGrafter"/>
</dbReference>
<protein>
    <submittedName>
        <fullName evidence="2">Ferric-chelate reductase 1</fullName>
    </submittedName>
</protein>
<evidence type="ECO:0000256" key="1">
    <source>
        <dbReference type="SAM" id="MobiDB-lite"/>
    </source>
</evidence>
<accession>A0A9Q9Y8S0</accession>
<feature type="region of interest" description="Disordered" evidence="1">
    <location>
        <begin position="1"/>
        <end position="86"/>
    </location>
</feature>
<sequence>MTTNGSVDLSNPNSTDVSVITPSTNATTTAPNITTSSSSLALNTTTAPNTTASNSTASSNTTASSNATASTASGLSTANNVTTNDKVTKDNCKKDRACFSTPANCDPSSSSSCIFASTRVVNGNLDNLTFELSGDSNGYIAVGLSRDKKEGDDDTVYSCANDNGVAKFIRATLNNNILTPDKTFNPGSFRGSVNGTRIQCIFVAAGLSSNARAANTNAFLYFFTGNFTNGTLGSPVTRMFTNSLVDLTNTSSSDVAIITPTTSTDNTTTITTTTAKPATTAGSNALHHAASQAALVILSGILAVLLL</sequence>
<organism evidence="2">
    <name type="scientific">Cyprinus carpio</name>
    <name type="common">Common carp</name>
    <dbReference type="NCBI Taxonomy" id="7962"/>
    <lineage>
        <taxon>Eukaryota</taxon>
        <taxon>Metazoa</taxon>
        <taxon>Chordata</taxon>
        <taxon>Craniata</taxon>
        <taxon>Vertebrata</taxon>
        <taxon>Euteleostomi</taxon>
        <taxon>Actinopterygii</taxon>
        <taxon>Neopterygii</taxon>
        <taxon>Teleostei</taxon>
        <taxon>Ostariophysi</taxon>
        <taxon>Cypriniformes</taxon>
        <taxon>Cyprinidae</taxon>
        <taxon>Cyprininae</taxon>
        <taxon>Cyprinus</taxon>
    </lineage>
</organism>
<dbReference type="KEGG" id="ccar:109076803"/>
<dbReference type="RefSeq" id="XP_042615320.1">
    <property type="nucleotide sequence ID" value="XM_042759386.1"/>
</dbReference>
<dbReference type="PANTHER" id="PTHR46902:SF1">
    <property type="entry name" value="DOMON DOMAIN-CONTAINING PROTEIN FRRS1L"/>
    <property type="match status" value="1"/>
</dbReference>